<name>A0A0L8BEE1_ENSAD</name>
<evidence type="ECO:0000313" key="2">
    <source>
        <dbReference type="Proteomes" id="UP000037425"/>
    </source>
</evidence>
<proteinExistence type="predicted"/>
<dbReference type="Proteomes" id="UP000037425">
    <property type="component" value="Unassembled WGS sequence"/>
</dbReference>
<evidence type="ECO:0000313" key="1">
    <source>
        <dbReference type="EMBL" id="KOF13017.1"/>
    </source>
</evidence>
<evidence type="ECO:0008006" key="3">
    <source>
        <dbReference type="Google" id="ProtNLM"/>
    </source>
</evidence>
<sequence length="115" mass="12574">MTTRRLHLDTFTLWFEAPFVMALRLHEMQLAALTGKTQDSTELNRMVSEKMAATAESVMAVNMALWRAAFDNTVRLMTGGGASLGLGGTTIAAAALKPYGKRVRGNARRLSRKTS</sequence>
<comment type="caution">
    <text evidence="1">The sequence shown here is derived from an EMBL/GenBank/DDBJ whole genome shotgun (WGS) entry which is preliminary data.</text>
</comment>
<dbReference type="AlphaFoldDB" id="A0A0L8BEE1"/>
<reference evidence="2" key="1">
    <citation type="submission" date="2015-07" db="EMBL/GenBank/DDBJ databases">
        <title>Whole genome sequence of an Ensifer adhaerens strain isolated from a cave pool in the Wind Cave National Park.</title>
        <authorList>
            <person name="Eng W.W.H."/>
            <person name="Gan H.M."/>
            <person name="Barton H.A."/>
            <person name="Savka M.A."/>
        </authorList>
    </citation>
    <scope>NUCLEOTIDE SEQUENCE [LARGE SCALE GENOMIC DNA]</scope>
    <source>
        <strain evidence="2">SD006</strain>
    </source>
</reference>
<dbReference type="PATRIC" id="fig|106592.7.peg.5944"/>
<accession>A0A0L8BEE1</accession>
<protein>
    <recommendedName>
        <fullName evidence="3">Phasin protein</fullName>
    </recommendedName>
</protein>
<dbReference type="OrthoDB" id="7678403at2"/>
<gene>
    <name evidence="1" type="ORF">AC244_32375</name>
</gene>
<dbReference type="RefSeq" id="WP_053252915.1">
    <property type="nucleotide sequence ID" value="NZ_LGAP01000043.1"/>
</dbReference>
<organism evidence="1 2">
    <name type="scientific">Ensifer adhaerens</name>
    <name type="common">Sinorhizobium morelense</name>
    <dbReference type="NCBI Taxonomy" id="106592"/>
    <lineage>
        <taxon>Bacteria</taxon>
        <taxon>Pseudomonadati</taxon>
        <taxon>Pseudomonadota</taxon>
        <taxon>Alphaproteobacteria</taxon>
        <taxon>Hyphomicrobiales</taxon>
        <taxon>Rhizobiaceae</taxon>
        <taxon>Sinorhizobium/Ensifer group</taxon>
        <taxon>Ensifer</taxon>
    </lineage>
</organism>
<dbReference type="EMBL" id="LGAP01000043">
    <property type="protein sequence ID" value="KOF13017.1"/>
    <property type="molecule type" value="Genomic_DNA"/>
</dbReference>